<organism evidence="2 3">
    <name type="scientific">Elysia marginata</name>
    <dbReference type="NCBI Taxonomy" id="1093978"/>
    <lineage>
        <taxon>Eukaryota</taxon>
        <taxon>Metazoa</taxon>
        <taxon>Spiralia</taxon>
        <taxon>Lophotrochozoa</taxon>
        <taxon>Mollusca</taxon>
        <taxon>Gastropoda</taxon>
        <taxon>Heterobranchia</taxon>
        <taxon>Euthyneura</taxon>
        <taxon>Panpulmonata</taxon>
        <taxon>Sacoglossa</taxon>
        <taxon>Placobranchoidea</taxon>
        <taxon>Plakobranchidae</taxon>
        <taxon>Elysia</taxon>
    </lineage>
</organism>
<proteinExistence type="predicted"/>
<dbReference type="AlphaFoldDB" id="A0AAV4GJE0"/>
<feature type="compositionally biased region" description="Polar residues" evidence="1">
    <location>
        <begin position="116"/>
        <end position="125"/>
    </location>
</feature>
<keyword evidence="3" id="KW-1185">Reference proteome</keyword>
<evidence type="ECO:0000313" key="2">
    <source>
        <dbReference type="EMBL" id="GFR85394.1"/>
    </source>
</evidence>
<gene>
    <name evidence="2" type="ORF">ElyMa_002440400</name>
</gene>
<accession>A0AAV4GJE0</accession>
<dbReference type="Proteomes" id="UP000762676">
    <property type="component" value="Unassembled WGS sequence"/>
</dbReference>
<feature type="region of interest" description="Disordered" evidence="1">
    <location>
        <begin position="105"/>
        <end position="145"/>
    </location>
</feature>
<evidence type="ECO:0000256" key="1">
    <source>
        <dbReference type="SAM" id="MobiDB-lite"/>
    </source>
</evidence>
<feature type="region of interest" description="Disordered" evidence="1">
    <location>
        <begin position="47"/>
        <end position="82"/>
    </location>
</feature>
<protein>
    <submittedName>
        <fullName evidence="2">Uncharacterized protein</fullName>
    </submittedName>
</protein>
<comment type="caution">
    <text evidence="2">The sequence shown here is derived from an EMBL/GenBank/DDBJ whole genome shotgun (WGS) entry which is preliminary data.</text>
</comment>
<reference evidence="2 3" key="1">
    <citation type="journal article" date="2021" name="Elife">
        <title>Chloroplast acquisition without the gene transfer in kleptoplastic sea slugs, Plakobranchus ocellatus.</title>
        <authorList>
            <person name="Maeda T."/>
            <person name="Takahashi S."/>
            <person name="Yoshida T."/>
            <person name="Shimamura S."/>
            <person name="Takaki Y."/>
            <person name="Nagai Y."/>
            <person name="Toyoda A."/>
            <person name="Suzuki Y."/>
            <person name="Arimoto A."/>
            <person name="Ishii H."/>
            <person name="Satoh N."/>
            <person name="Nishiyama T."/>
            <person name="Hasebe M."/>
            <person name="Maruyama T."/>
            <person name="Minagawa J."/>
            <person name="Obokata J."/>
            <person name="Shigenobu S."/>
        </authorList>
    </citation>
    <scope>NUCLEOTIDE SEQUENCE [LARGE SCALE GENOMIC DNA]</scope>
</reference>
<sequence length="145" mass="17010">MKGFISFVVGVYFGIIAGQRYHVPRTPTPSEAWNKYKSRRRERYDERYGCGYDCEDNDDNDHERERSRPRNRPRTPVWTKEQMPAEIREAIEKIKAFERRLRKNEFRDFEVPASEPTGTGQSRSSIPRDESSKSVNVEASNGPHE</sequence>
<dbReference type="EMBL" id="BMAT01005015">
    <property type="protein sequence ID" value="GFR85394.1"/>
    <property type="molecule type" value="Genomic_DNA"/>
</dbReference>
<name>A0AAV4GJE0_9GAST</name>
<evidence type="ECO:0000313" key="3">
    <source>
        <dbReference type="Proteomes" id="UP000762676"/>
    </source>
</evidence>